<reference evidence="1 2" key="1">
    <citation type="submission" date="2019-10" db="EMBL/GenBank/DDBJ databases">
        <title>Genome sequence of Luteimicrobium xylanilyticum HY-24.</title>
        <authorList>
            <person name="Kim D.Y."/>
            <person name="Park H.-Y."/>
        </authorList>
    </citation>
    <scope>NUCLEOTIDE SEQUENCE [LARGE SCALE GENOMIC DNA]</scope>
    <source>
        <strain evidence="1 2">HY-24</strain>
    </source>
</reference>
<evidence type="ECO:0000313" key="2">
    <source>
        <dbReference type="Proteomes" id="UP000326702"/>
    </source>
</evidence>
<protein>
    <submittedName>
        <fullName evidence="1">Uncharacterized protein</fullName>
    </submittedName>
</protein>
<accession>A0A5P9Q8X0</accession>
<organism evidence="1 2">
    <name type="scientific">Luteimicrobium xylanilyticum</name>
    <dbReference type="NCBI Taxonomy" id="1133546"/>
    <lineage>
        <taxon>Bacteria</taxon>
        <taxon>Bacillati</taxon>
        <taxon>Actinomycetota</taxon>
        <taxon>Actinomycetes</taxon>
        <taxon>Micrococcales</taxon>
        <taxon>Luteimicrobium</taxon>
    </lineage>
</organism>
<dbReference type="KEGG" id="lxl:KDY119_01399"/>
<sequence length="141" mass="15418">MTTTTTNETIGAGAPRWAHHATEDFYETEDFAPDDFPVRVVGARLIDEPDARPRVEILPATPNEMTAPEARSLAKALMKAAAAIDGSQVSVTDSIAYANRLVGLPEDCNSPSEFESACQAVGRKPSDVWREVERWVGMGWR</sequence>
<dbReference type="EMBL" id="CP045529">
    <property type="protein sequence ID" value="QFU97893.1"/>
    <property type="molecule type" value="Genomic_DNA"/>
</dbReference>
<dbReference type="AlphaFoldDB" id="A0A5P9Q8X0"/>
<dbReference type="Proteomes" id="UP000326702">
    <property type="component" value="Chromosome"/>
</dbReference>
<name>A0A5P9Q8X0_9MICO</name>
<keyword evidence="2" id="KW-1185">Reference proteome</keyword>
<proteinExistence type="predicted"/>
<evidence type="ECO:0000313" key="1">
    <source>
        <dbReference type="EMBL" id="QFU97893.1"/>
    </source>
</evidence>
<gene>
    <name evidence="1" type="ORF">KDY119_01399</name>
</gene>
<dbReference type="RefSeq" id="WP_036951489.1">
    <property type="nucleotide sequence ID" value="NZ_BAABIH010000034.1"/>
</dbReference>